<keyword evidence="2" id="KW-0663">Pyridoxal phosphate</keyword>
<dbReference type="InterPro" id="IPR015424">
    <property type="entry name" value="PyrdxlP-dep_Trfase"/>
</dbReference>
<dbReference type="KEGG" id="blut:EW640_12695"/>
<proteinExistence type="inferred from homology"/>
<evidence type="ECO:0000256" key="5">
    <source>
        <dbReference type="ARBA" id="ARBA00023163"/>
    </source>
</evidence>
<comment type="similarity">
    <text evidence="1">In the C-terminal section; belongs to the class-I pyridoxal-phosphate-dependent aminotransferase family.</text>
</comment>
<feature type="domain" description="HTH gntR-type" evidence="7">
    <location>
        <begin position="82"/>
        <end position="150"/>
    </location>
</feature>
<dbReference type="Gene3D" id="3.40.640.10">
    <property type="entry name" value="Type I PLP-dependent aspartate aminotransferase-like (Major domain)"/>
    <property type="match status" value="1"/>
</dbReference>
<dbReference type="PROSITE" id="PS50949">
    <property type="entry name" value="HTH_GNTR"/>
    <property type="match status" value="1"/>
</dbReference>
<keyword evidence="3" id="KW-0805">Transcription regulation</keyword>
<dbReference type="Proteomes" id="UP000501518">
    <property type="component" value="Chromosome"/>
</dbReference>
<dbReference type="CDD" id="cd00609">
    <property type="entry name" value="AAT_like"/>
    <property type="match status" value="1"/>
</dbReference>
<evidence type="ECO:0000256" key="4">
    <source>
        <dbReference type="ARBA" id="ARBA00023125"/>
    </source>
</evidence>
<keyword evidence="5" id="KW-0804">Transcription</keyword>
<accession>A0A6G8KZN7</accession>
<dbReference type="GO" id="GO:0003700">
    <property type="term" value="F:DNA-binding transcription factor activity"/>
    <property type="evidence" value="ECO:0007669"/>
    <property type="project" value="InterPro"/>
</dbReference>
<dbReference type="SUPFAM" id="SSF46785">
    <property type="entry name" value="Winged helix' DNA-binding domain"/>
    <property type="match status" value="1"/>
</dbReference>
<dbReference type="GO" id="GO:0003677">
    <property type="term" value="F:DNA binding"/>
    <property type="evidence" value="ECO:0007669"/>
    <property type="project" value="UniProtKB-KW"/>
</dbReference>
<gene>
    <name evidence="8" type="ORF">EW640_12695</name>
</gene>
<evidence type="ECO:0000256" key="2">
    <source>
        <dbReference type="ARBA" id="ARBA00022898"/>
    </source>
</evidence>
<reference evidence="8 9" key="1">
    <citation type="submission" date="2019-02" db="EMBL/GenBank/DDBJ databases">
        <title>Complete Genome Sequence and Methylome Analysis of Brevibacterium luteolum NEB1784.</title>
        <authorList>
            <person name="Fomenkov A."/>
            <person name="Roberts R.J."/>
        </authorList>
    </citation>
    <scope>NUCLEOTIDE SEQUENCE [LARGE SCALE GENOMIC DNA]</scope>
    <source>
        <strain evidence="8 9">NEB1784</strain>
    </source>
</reference>
<dbReference type="InterPro" id="IPR015421">
    <property type="entry name" value="PyrdxlP-dep_Trfase_major"/>
</dbReference>
<dbReference type="PANTHER" id="PTHR46577:SF1">
    <property type="entry name" value="HTH-TYPE TRANSCRIPTIONAL REGULATORY PROTEIN GABR"/>
    <property type="match status" value="1"/>
</dbReference>
<dbReference type="InterPro" id="IPR000524">
    <property type="entry name" value="Tscrpt_reg_HTH_GntR"/>
</dbReference>
<name>A0A6G8KZN7_9MICO</name>
<feature type="region of interest" description="Disordered" evidence="6">
    <location>
        <begin position="144"/>
        <end position="196"/>
    </location>
</feature>
<dbReference type="PANTHER" id="PTHR46577">
    <property type="entry name" value="HTH-TYPE TRANSCRIPTIONAL REGULATORY PROTEIN GABR"/>
    <property type="match status" value="1"/>
</dbReference>
<dbReference type="SUPFAM" id="SSF53383">
    <property type="entry name" value="PLP-dependent transferases"/>
    <property type="match status" value="1"/>
</dbReference>
<dbReference type="AlphaFoldDB" id="A0A6G8KZN7"/>
<dbReference type="PRINTS" id="PR00035">
    <property type="entry name" value="HTHGNTR"/>
</dbReference>
<evidence type="ECO:0000313" key="9">
    <source>
        <dbReference type="Proteomes" id="UP000501518"/>
    </source>
</evidence>
<dbReference type="SMART" id="SM00345">
    <property type="entry name" value="HTH_GNTR"/>
    <property type="match status" value="1"/>
</dbReference>
<dbReference type="Gene3D" id="1.10.10.10">
    <property type="entry name" value="Winged helix-like DNA-binding domain superfamily/Winged helix DNA-binding domain"/>
    <property type="match status" value="1"/>
</dbReference>
<protein>
    <submittedName>
        <fullName evidence="8">PLP-dependent aminotransferase family protein</fullName>
    </submittedName>
</protein>
<dbReference type="InterPro" id="IPR051446">
    <property type="entry name" value="HTH_trans_reg/aminotransferase"/>
</dbReference>
<keyword evidence="4" id="KW-0238">DNA-binding</keyword>
<dbReference type="InterPro" id="IPR036390">
    <property type="entry name" value="WH_DNA-bd_sf"/>
</dbReference>
<evidence type="ECO:0000256" key="1">
    <source>
        <dbReference type="ARBA" id="ARBA00005384"/>
    </source>
</evidence>
<evidence type="ECO:0000313" key="8">
    <source>
        <dbReference type="EMBL" id="QIN30035.1"/>
    </source>
</evidence>
<dbReference type="Pfam" id="PF00392">
    <property type="entry name" value="GntR"/>
    <property type="match status" value="1"/>
</dbReference>
<dbReference type="GO" id="GO:0008483">
    <property type="term" value="F:transaminase activity"/>
    <property type="evidence" value="ECO:0007669"/>
    <property type="project" value="UniProtKB-KW"/>
</dbReference>
<evidence type="ECO:0000256" key="3">
    <source>
        <dbReference type="ARBA" id="ARBA00023015"/>
    </source>
</evidence>
<keyword evidence="8" id="KW-0808">Transferase</keyword>
<dbReference type="CDD" id="cd07377">
    <property type="entry name" value="WHTH_GntR"/>
    <property type="match status" value="1"/>
</dbReference>
<dbReference type="EMBL" id="CP035810">
    <property type="protein sequence ID" value="QIN30035.1"/>
    <property type="molecule type" value="Genomic_DNA"/>
</dbReference>
<sequence>MQSPGSQRAPGTRVWRAGRPGARQGIREPSEHWTADIVQIQGYSVVQLRGSGWPRDQRPGGGGVLMAHDADLTVRLDRSSRIGLPLQIVAGIRAEIAAGRLRPGDSLPSSRVLAAQLGVARGTVQTAYEHLIAEGQLLTAARSGTRVNPALQTPSSRRPSAARALDSRARSGQGSAARRPGARAVTGRTVPSHHSTDIAAEVRIDARGVSVRPDPRDEPDFRAAWRRGLDTRDVSDDGCGTQTVRQAIAGHLRLVRGMQVEPADIVLTAGARDGLRTVLNVLAPAALGVESPGFPGLRRALANTPTVDVPVDTDGIDPAAIPAPLRALLVTPNHLHPHGDSMSATRRVQLLRWAESCGGHLIEDDYDTEARYAGSLPPTLADLDSSGRVLHLGSFATLLGTRLGIGYIIATGPLSAAIAAHRRMLGPAASPLIQAALADYLDSGGLRRRMLRMRKRLAAAAEAVDAAGLPVTQVRGRVILERPAGDARRLRRALAERGILVDDLAGKWTGGQQTGIEIALSSLTSPELTAVLAALRAELSQG</sequence>
<keyword evidence="8" id="KW-0032">Aminotransferase</keyword>
<feature type="compositionally biased region" description="Low complexity" evidence="6">
    <location>
        <begin position="155"/>
        <end position="184"/>
    </location>
</feature>
<feature type="region of interest" description="Disordered" evidence="6">
    <location>
        <begin position="1"/>
        <end position="26"/>
    </location>
</feature>
<organism evidence="8 9">
    <name type="scientific">Brevibacterium luteolum</name>
    <dbReference type="NCBI Taxonomy" id="199591"/>
    <lineage>
        <taxon>Bacteria</taxon>
        <taxon>Bacillati</taxon>
        <taxon>Actinomycetota</taxon>
        <taxon>Actinomycetes</taxon>
        <taxon>Micrococcales</taxon>
        <taxon>Brevibacteriaceae</taxon>
        <taxon>Brevibacterium</taxon>
    </lineage>
</organism>
<evidence type="ECO:0000259" key="7">
    <source>
        <dbReference type="PROSITE" id="PS50949"/>
    </source>
</evidence>
<evidence type="ECO:0000256" key="6">
    <source>
        <dbReference type="SAM" id="MobiDB-lite"/>
    </source>
</evidence>
<dbReference type="InterPro" id="IPR036388">
    <property type="entry name" value="WH-like_DNA-bd_sf"/>
</dbReference>